<keyword evidence="1" id="KW-0812">Transmembrane</keyword>
<comment type="caution">
    <text evidence="3">The sequence shown here is derived from an EMBL/GenBank/DDBJ whole genome shotgun (WGS) entry which is preliminary data.</text>
</comment>
<evidence type="ECO:0000313" key="3">
    <source>
        <dbReference type="EMBL" id="MBG9375010.1"/>
    </source>
</evidence>
<evidence type="ECO:0000256" key="1">
    <source>
        <dbReference type="SAM" id="Phobius"/>
    </source>
</evidence>
<reference evidence="3" key="1">
    <citation type="submission" date="2020-11" db="EMBL/GenBank/DDBJ databases">
        <title>Bacterial whole genome sequence for Panacibacter sp. DH6.</title>
        <authorList>
            <person name="Le V."/>
            <person name="Ko S."/>
            <person name="Ahn C.-Y."/>
            <person name="Oh H.-M."/>
        </authorList>
    </citation>
    <scope>NUCLEOTIDE SEQUENCE</scope>
    <source>
        <strain evidence="3">DH6</strain>
    </source>
</reference>
<feature type="transmembrane region" description="Helical" evidence="1">
    <location>
        <begin position="166"/>
        <end position="187"/>
    </location>
</feature>
<keyword evidence="4" id="KW-1185">Reference proteome</keyword>
<dbReference type="EMBL" id="JADWYR010000001">
    <property type="protein sequence ID" value="MBG9375010.1"/>
    <property type="molecule type" value="Genomic_DNA"/>
</dbReference>
<name>A0A931GU51_9BACT</name>
<evidence type="ECO:0008006" key="5">
    <source>
        <dbReference type="Google" id="ProtNLM"/>
    </source>
</evidence>
<protein>
    <recommendedName>
        <fullName evidence="5">Protein BatD</fullName>
    </recommendedName>
</protein>
<sequence length="324" mass="36503">MKDLATIYFSKTTRQWCLSFLCALFFYAGNAQRLSVTADRTKILLGEQVVLQLKAEDINTSVNTLQNWFAIADTGNHISVVKRDVIDTVSVNALTSYIQKITITSFDSGRWQLAPLSLFIKDNVTGRQTKLVSDSLFIDVLPVDVSAMPDYHPIKDIIEVEAKPKYGLYAAIALAVIAVGITTWWLIRRLRQKKTAPVKQAYEGTALEQALKQIKKLQQDDLPAKGQVKLFYATLADICRKYVSAQLGVNAMLYTSDELMVLLVVYLQDEQKRIPFFQLLRLIDVVKFAKYTPSADQHEAAMANATASLQHIDKIIKQTRQHDS</sequence>
<dbReference type="RefSeq" id="WP_196989090.1">
    <property type="nucleotide sequence ID" value="NZ_JADWYR010000001.1"/>
</dbReference>
<gene>
    <name evidence="3" type="ORF">I5907_02135</name>
</gene>
<keyword evidence="1" id="KW-0472">Membrane</keyword>
<keyword evidence="1" id="KW-1133">Transmembrane helix</keyword>
<evidence type="ECO:0000313" key="4">
    <source>
        <dbReference type="Proteomes" id="UP000628448"/>
    </source>
</evidence>
<feature type="signal peptide" evidence="2">
    <location>
        <begin position="1"/>
        <end position="33"/>
    </location>
</feature>
<evidence type="ECO:0000256" key="2">
    <source>
        <dbReference type="SAM" id="SignalP"/>
    </source>
</evidence>
<accession>A0A931GU51</accession>
<proteinExistence type="predicted"/>
<organism evidence="3 4">
    <name type="scientific">Panacibacter microcysteis</name>
    <dbReference type="NCBI Taxonomy" id="2793269"/>
    <lineage>
        <taxon>Bacteria</taxon>
        <taxon>Pseudomonadati</taxon>
        <taxon>Bacteroidota</taxon>
        <taxon>Chitinophagia</taxon>
        <taxon>Chitinophagales</taxon>
        <taxon>Chitinophagaceae</taxon>
        <taxon>Panacibacter</taxon>
    </lineage>
</organism>
<dbReference type="Proteomes" id="UP000628448">
    <property type="component" value="Unassembled WGS sequence"/>
</dbReference>
<feature type="chain" id="PRO_5037596030" description="Protein BatD" evidence="2">
    <location>
        <begin position="34"/>
        <end position="324"/>
    </location>
</feature>
<keyword evidence="2" id="KW-0732">Signal</keyword>
<dbReference type="AlphaFoldDB" id="A0A931GU51"/>